<evidence type="ECO:0000313" key="2">
    <source>
        <dbReference type="EMBL" id="CAG5043315.1"/>
    </source>
</evidence>
<reference evidence="2" key="1">
    <citation type="submission" date="2021-04" db="EMBL/GenBank/DDBJ databases">
        <authorList>
            <person name="Tunstrom K."/>
        </authorList>
    </citation>
    <scope>NUCLEOTIDE SEQUENCE</scope>
</reference>
<evidence type="ECO:0000313" key="3">
    <source>
        <dbReference type="Proteomes" id="UP000691718"/>
    </source>
</evidence>
<name>A0A8S3XVS9_PARAO</name>
<sequence length="203" mass="24245">MEEIANMLKKMQDDITKQRKELKSLQENISKPIIENMNLKFKEIMTKNEELEEIINNQQNALERIERQIRMKNIVLFGLEENEKSYEDLENNIIKLLNEHLNANCTLQDIESALRLGRKREKPRPIKITFCKLNLKIKILKTKKRLDCTNYYIKEDFTPHVLKIRKELQKEVDTARNQGKNAVLRRDKIVYLGTNKENIMYQD</sequence>
<accession>A0A8S3XVS9</accession>
<evidence type="ECO:0000256" key="1">
    <source>
        <dbReference type="SAM" id="Coils"/>
    </source>
</evidence>
<dbReference type="InterPro" id="IPR004244">
    <property type="entry name" value="Transposase_22"/>
</dbReference>
<gene>
    <name evidence="2" type="ORF">PAPOLLO_LOCUS22653</name>
</gene>
<dbReference type="PANTHER" id="PTHR11505">
    <property type="entry name" value="L1 TRANSPOSABLE ELEMENT-RELATED"/>
    <property type="match status" value="1"/>
</dbReference>
<dbReference type="Proteomes" id="UP000691718">
    <property type="component" value="Unassembled WGS sequence"/>
</dbReference>
<organism evidence="2 3">
    <name type="scientific">Parnassius apollo</name>
    <name type="common">Apollo butterfly</name>
    <name type="synonym">Papilio apollo</name>
    <dbReference type="NCBI Taxonomy" id="110799"/>
    <lineage>
        <taxon>Eukaryota</taxon>
        <taxon>Metazoa</taxon>
        <taxon>Ecdysozoa</taxon>
        <taxon>Arthropoda</taxon>
        <taxon>Hexapoda</taxon>
        <taxon>Insecta</taxon>
        <taxon>Pterygota</taxon>
        <taxon>Neoptera</taxon>
        <taxon>Endopterygota</taxon>
        <taxon>Lepidoptera</taxon>
        <taxon>Glossata</taxon>
        <taxon>Ditrysia</taxon>
        <taxon>Papilionoidea</taxon>
        <taxon>Papilionidae</taxon>
        <taxon>Parnassiinae</taxon>
        <taxon>Parnassini</taxon>
        <taxon>Parnassius</taxon>
        <taxon>Parnassius</taxon>
    </lineage>
</organism>
<dbReference type="AlphaFoldDB" id="A0A8S3XVS9"/>
<protein>
    <submittedName>
        <fullName evidence="2">(apollo) hypothetical protein</fullName>
    </submittedName>
</protein>
<keyword evidence="3" id="KW-1185">Reference proteome</keyword>
<feature type="coiled-coil region" evidence="1">
    <location>
        <begin position="1"/>
        <end position="106"/>
    </location>
</feature>
<dbReference type="OrthoDB" id="7437979at2759"/>
<dbReference type="EMBL" id="CAJQZP010001399">
    <property type="protein sequence ID" value="CAG5043315.1"/>
    <property type="molecule type" value="Genomic_DNA"/>
</dbReference>
<proteinExistence type="predicted"/>
<keyword evidence="1" id="KW-0175">Coiled coil</keyword>
<comment type="caution">
    <text evidence="2">The sequence shown here is derived from an EMBL/GenBank/DDBJ whole genome shotgun (WGS) entry which is preliminary data.</text>
</comment>